<feature type="domain" description="Cation-transporting P-type ATPase N-terminal" evidence="18">
    <location>
        <begin position="3"/>
        <end position="71"/>
    </location>
</feature>
<feature type="transmembrane region" description="Helical" evidence="17">
    <location>
        <begin position="50"/>
        <end position="69"/>
    </location>
</feature>
<dbReference type="GO" id="GO:0012505">
    <property type="term" value="C:endomembrane system"/>
    <property type="evidence" value="ECO:0007669"/>
    <property type="project" value="UniProtKB-SubCell"/>
</dbReference>
<dbReference type="EC" id="7.2.2.8" evidence="3"/>
<dbReference type="InterPro" id="IPR023214">
    <property type="entry name" value="HAD_sf"/>
</dbReference>
<keyword evidence="5 17" id="KW-0812">Transmembrane</keyword>
<keyword evidence="20" id="KW-1185">Reference proteome</keyword>
<dbReference type="Pfam" id="PF00702">
    <property type="entry name" value="Hydrolase"/>
    <property type="match status" value="1"/>
</dbReference>
<dbReference type="SUPFAM" id="SSF81653">
    <property type="entry name" value="Calcium ATPase, transduction domain A"/>
    <property type="match status" value="1"/>
</dbReference>
<dbReference type="Pfam" id="PF00690">
    <property type="entry name" value="Cation_ATPase_N"/>
    <property type="match status" value="1"/>
</dbReference>
<comment type="catalytic activity">
    <reaction evidence="15">
        <text>Cu(+)(in) + ATP + H2O = Cu(+)(out) + ADP + phosphate + H(+)</text>
        <dbReference type="Rhea" id="RHEA:25792"/>
        <dbReference type="ChEBI" id="CHEBI:15377"/>
        <dbReference type="ChEBI" id="CHEBI:15378"/>
        <dbReference type="ChEBI" id="CHEBI:30616"/>
        <dbReference type="ChEBI" id="CHEBI:43474"/>
        <dbReference type="ChEBI" id="CHEBI:49552"/>
        <dbReference type="ChEBI" id="CHEBI:456216"/>
        <dbReference type="EC" id="7.2.2.8"/>
    </reaction>
</comment>
<dbReference type="InterPro" id="IPR023298">
    <property type="entry name" value="ATPase_P-typ_TM_dom_sf"/>
</dbReference>
<evidence type="ECO:0000256" key="7">
    <source>
        <dbReference type="ARBA" id="ARBA00022741"/>
    </source>
</evidence>
<keyword evidence="13" id="KW-0406">Ion transport</keyword>
<dbReference type="InterPro" id="IPR006068">
    <property type="entry name" value="ATPase_P-typ_cation-transptr_C"/>
</dbReference>
<comment type="similarity">
    <text evidence="2">Belongs to the cation transport ATPase (P-type) (TC 3.A.3) family. Type IIA subfamily.</text>
</comment>
<dbReference type="GO" id="GO:1902600">
    <property type="term" value="P:proton transmembrane transport"/>
    <property type="evidence" value="ECO:0007669"/>
    <property type="project" value="TreeGrafter"/>
</dbReference>
<dbReference type="EMBL" id="QVLS01000001">
    <property type="protein sequence ID" value="RFP82813.1"/>
    <property type="molecule type" value="Genomic_DNA"/>
</dbReference>
<evidence type="ECO:0000313" key="20">
    <source>
        <dbReference type="Proteomes" id="UP000261931"/>
    </source>
</evidence>
<evidence type="ECO:0000256" key="3">
    <source>
        <dbReference type="ARBA" id="ARBA00012517"/>
    </source>
</evidence>
<keyword evidence="8" id="KW-0187">Copper transport</keyword>
<dbReference type="InterPro" id="IPR001757">
    <property type="entry name" value="P_typ_ATPase"/>
</dbReference>
<feature type="transmembrane region" description="Helical" evidence="17">
    <location>
        <begin position="246"/>
        <end position="266"/>
    </location>
</feature>
<keyword evidence="9" id="KW-0067">ATP-binding</keyword>
<keyword evidence="12" id="KW-0186">Copper</keyword>
<dbReference type="Pfam" id="PF00689">
    <property type="entry name" value="Cation_ATPase_C"/>
    <property type="match status" value="1"/>
</dbReference>
<feature type="transmembrane region" description="Helical" evidence="17">
    <location>
        <begin position="666"/>
        <end position="687"/>
    </location>
</feature>
<dbReference type="Gene3D" id="3.40.50.1000">
    <property type="entry name" value="HAD superfamily/HAD-like"/>
    <property type="match status" value="2"/>
</dbReference>
<dbReference type="GO" id="GO:0016887">
    <property type="term" value="F:ATP hydrolysis activity"/>
    <property type="evidence" value="ECO:0007669"/>
    <property type="project" value="InterPro"/>
</dbReference>
<dbReference type="GO" id="GO:0005524">
    <property type="term" value="F:ATP binding"/>
    <property type="evidence" value="ECO:0007669"/>
    <property type="project" value="UniProtKB-KW"/>
</dbReference>
<evidence type="ECO:0000256" key="2">
    <source>
        <dbReference type="ARBA" id="ARBA00005675"/>
    </source>
</evidence>
<evidence type="ECO:0000256" key="1">
    <source>
        <dbReference type="ARBA" id="ARBA00004127"/>
    </source>
</evidence>
<keyword evidence="11 17" id="KW-1133">Transmembrane helix</keyword>
<feature type="transmembrane region" description="Helical" evidence="17">
    <location>
        <begin position="833"/>
        <end position="855"/>
    </location>
</feature>
<name>A0A372EQB3_9BURK</name>
<accession>A0A372EQB3</accession>
<dbReference type="Gene3D" id="3.40.1110.10">
    <property type="entry name" value="Calcium-transporting ATPase, cytoplasmic domain N"/>
    <property type="match status" value="2"/>
</dbReference>
<dbReference type="Proteomes" id="UP000261931">
    <property type="component" value="Unassembled WGS sequence"/>
</dbReference>
<feature type="transmembrane region" description="Helical" evidence="17">
    <location>
        <begin position="75"/>
        <end position="91"/>
    </location>
</feature>
<evidence type="ECO:0000256" key="4">
    <source>
        <dbReference type="ARBA" id="ARBA00022448"/>
    </source>
</evidence>
<evidence type="ECO:0000256" key="13">
    <source>
        <dbReference type="ARBA" id="ARBA00023065"/>
    </source>
</evidence>
<dbReference type="GO" id="GO:0006883">
    <property type="term" value="P:intracellular sodium ion homeostasis"/>
    <property type="evidence" value="ECO:0007669"/>
    <property type="project" value="TreeGrafter"/>
</dbReference>
<dbReference type="SUPFAM" id="SSF81665">
    <property type="entry name" value="Calcium ATPase, transmembrane domain M"/>
    <property type="match status" value="1"/>
</dbReference>
<feature type="transmembrane region" description="Helical" evidence="17">
    <location>
        <begin position="807"/>
        <end position="827"/>
    </location>
</feature>
<comment type="subcellular location">
    <subcellularLocation>
        <location evidence="1">Endomembrane system</location>
        <topology evidence="1">Multi-pass membrane protein</topology>
    </subcellularLocation>
</comment>
<evidence type="ECO:0000259" key="18">
    <source>
        <dbReference type="SMART" id="SM00831"/>
    </source>
</evidence>
<evidence type="ECO:0000256" key="15">
    <source>
        <dbReference type="ARBA" id="ARBA00049289"/>
    </source>
</evidence>
<dbReference type="GO" id="GO:0036376">
    <property type="term" value="P:sodium ion export across plasma membrane"/>
    <property type="evidence" value="ECO:0007669"/>
    <property type="project" value="TreeGrafter"/>
</dbReference>
<dbReference type="InterPro" id="IPR018303">
    <property type="entry name" value="ATPase_P-typ_P_site"/>
</dbReference>
<dbReference type="PANTHER" id="PTHR43294:SF20">
    <property type="entry name" value="P-TYPE ATPASE"/>
    <property type="match status" value="1"/>
</dbReference>
<proteinExistence type="inferred from homology"/>
<dbReference type="SFLD" id="SFLDS00003">
    <property type="entry name" value="Haloacid_Dehalogenase"/>
    <property type="match status" value="1"/>
</dbReference>
<dbReference type="GO" id="GO:0046872">
    <property type="term" value="F:metal ion binding"/>
    <property type="evidence" value="ECO:0007669"/>
    <property type="project" value="UniProtKB-KW"/>
</dbReference>
<evidence type="ECO:0000256" key="6">
    <source>
        <dbReference type="ARBA" id="ARBA00022723"/>
    </source>
</evidence>
<feature type="transmembrane region" description="Helical" evidence="17">
    <location>
        <begin position="734"/>
        <end position="758"/>
    </location>
</feature>
<dbReference type="InterPro" id="IPR023299">
    <property type="entry name" value="ATPase_P-typ_cyto_dom_N"/>
</dbReference>
<dbReference type="GO" id="GO:0005886">
    <property type="term" value="C:plasma membrane"/>
    <property type="evidence" value="ECO:0007669"/>
    <property type="project" value="TreeGrafter"/>
</dbReference>
<dbReference type="RefSeq" id="WP_116957482.1">
    <property type="nucleotide sequence ID" value="NZ_QVLS01000001.1"/>
</dbReference>
<dbReference type="InterPro" id="IPR050510">
    <property type="entry name" value="Cation_transp_ATPase_P-type"/>
</dbReference>
<dbReference type="InterPro" id="IPR059000">
    <property type="entry name" value="ATPase_P-type_domA"/>
</dbReference>
<dbReference type="InterPro" id="IPR004014">
    <property type="entry name" value="ATPase_P-typ_cation-transptr_N"/>
</dbReference>
<dbReference type="NCBIfam" id="TIGR01494">
    <property type="entry name" value="ATPase_P-type"/>
    <property type="match status" value="2"/>
</dbReference>
<keyword evidence="4" id="KW-0813">Transport</keyword>
<evidence type="ECO:0000256" key="5">
    <source>
        <dbReference type="ARBA" id="ARBA00022692"/>
    </source>
</evidence>
<dbReference type="GO" id="GO:0140581">
    <property type="term" value="F:P-type monovalent copper transporter activity"/>
    <property type="evidence" value="ECO:0007669"/>
    <property type="project" value="UniProtKB-EC"/>
</dbReference>
<dbReference type="GO" id="GO:0005391">
    <property type="term" value="F:P-type sodium:potassium-exchanging transporter activity"/>
    <property type="evidence" value="ECO:0007669"/>
    <property type="project" value="TreeGrafter"/>
</dbReference>
<evidence type="ECO:0000256" key="12">
    <source>
        <dbReference type="ARBA" id="ARBA00023008"/>
    </source>
</evidence>
<dbReference type="InterPro" id="IPR008250">
    <property type="entry name" value="ATPase_P-typ_transduc_dom_A_sf"/>
</dbReference>
<gene>
    <name evidence="19" type="ORF">DY262_03055</name>
</gene>
<evidence type="ECO:0000256" key="17">
    <source>
        <dbReference type="SAM" id="Phobius"/>
    </source>
</evidence>
<keyword evidence="14 17" id="KW-0472">Membrane</keyword>
<dbReference type="AlphaFoldDB" id="A0A372EQB3"/>
<reference evidence="19 20" key="1">
    <citation type="submission" date="2018-08" db="EMBL/GenBank/DDBJ databases">
        <title>Hydrogenophaga sp. LA-38 isolated from sludge.</title>
        <authorList>
            <person name="Im W.-T."/>
        </authorList>
    </citation>
    <scope>NUCLEOTIDE SEQUENCE [LARGE SCALE GENOMIC DNA]</scope>
    <source>
        <strain evidence="19 20">LA-38</strain>
    </source>
</reference>
<dbReference type="SUPFAM" id="SSF56784">
    <property type="entry name" value="HAD-like"/>
    <property type="match status" value="1"/>
</dbReference>
<dbReference type="Gene3D" id="1.20.1110.10">
    <property type="entry name" value="Calcium-transporting ATPase, transmembrane domain"/>
    <property type="match status" value="2"/>
</dbReference>
<evidence type="ECO:0000256" key="9">
    <source>
        <dbReference type="ARBA" id="ARBA00022840"/>
    </source>
</evidence>
<dbReference type="GO" id="GO:0030007">
    <property type="term" value="P:intracellular potassium ion homeostasis"/>
    <property type="evidence" value="ECO:0007669"/>
    <property type="project" value="TreeGrafter"/>
</dbReference>
<evidence type="ECO:0000256" key="16">
    <source>
        <dbReference type="SAM" id="MobiDB-lite"/>
    </source>
</evidence>
<dbReference type="FunFam" id="3.40.50.1000:FF:000144">
    <property type="entry name" value="copper-transporting ATPase 1 isoform X2"/>
    <property type="match status" value="1"/>
</dbReference>
<evidence type="ECO:0000256" key="8">
    <source>
        <dbReference type="ARBA" id="ARBA00022796"/>
    </source>
</evidence>
<dbReference type="PROSITE" id="PS00154">
    <property type="entry name" value="ATPASE_E1_E2"/>
    <property type="match status" value="1"/>
</dbReference>
<dbReference type="SFLD" id="SFLDF00027">
    <property type="entry name" value="p-type_atpase"/>
    <property type="match status" value="1"/>
</dbReference>
<dbReference type="InterPro" id="IPR044492">
    <property type="entry name" value="P_typ_ATPase_HD_dom"/>
</dbReference>
<dbReference type="PRINTS" id="PR00119">
    <property type="entry name" value="CATATPASE"/>
</dbReference>
<dbReference type="InterPro" id="IPR036412">
    <property type="entry name" value="HAD-like_sf"/>
</dbReference>
<sequence length="883" mass="93263">MNQRPASPQDAPPEAPGLTAAEAARRLAQEGPNALPGGERHTLLAIARETLREPMFLLLLAAGLLYLALGNLQEGLTLLGFVVVTLALTLYQEGRTERAIEALRELTSPRALVIRDGQPQRIAGREVVRGDLLVLSEGDRVPADAWLLTADSVQVDESLLTGESVPVGKRQARAEEGADPDAPASARTAPGGDDQPMVYAGTLIVQGHAMARVAATGARSAIGRIGEALGTLASERTPLQRQTDRLVRRLALLALLFSLALVLILGASKGDWLQALLAGIALAMAMLPEEYPVVLTVFPALGARRLSKEGVLTRRLTAIETLGATTVLCADKTGTLTENRMTVTHLVAGGPAVSERLVLDPLADGELPEAFHGLVEVAILASEIDPFDPMEKAFHRLGQRFLAHTEHLHRDWRLVQTYALTPALRAMSHVWADGSDGARTVVAKGAPEAVVDLCHLGPADRQRIAAAVDALAAQGLRVLAAARGVVAGHELPTHEHGFDFEFVGLLGLADPVRAEVPAAVAECRAAGIRVVMITGDYPVTARAIARQAGLADGGAGVLSGDEIATLSDQALRERMAEVSVCARIAPEQKLRIVQALKARGEVVAMTGDGVNDAPALRAAHVGVAMGGRGTDVARESASLVLVDDNFAAIVRAVRLGRRIFDNLRKAMSYILAVHVPIAGMALLPGLLGWPALLYPMHIALLELVIDPACSLAFENEPAERRVMQRPPRRPEAPLFGGATLWLALLQGLGVLAAVLLAFAWARGSMAEEQARAFAFATLVTGNLALILSNRSASGSLWASLRTPNRTLWWVIGAGLALQALALYLPWAAGVLRFAPLAPLELAAAVAGGLASVVWFEVIKWVRRRAPDPGPPAPRAGQGVGPPG</sequence>
<dbReference type="GO" id="GO:1990573">
    <property type="term" value="P:potassium ion import across plasma membrane"/>
    <property type="evidence" value="ECO:0007669"/>
    <property type="project" value="TreeGrafter"/>
</dbReference>
<comment type="caution">
    <text evidence="19">The sequence shown here is derived from an EMBL/GenBank/DDBJ whole genome shotgun (WGS) entry which is preliminary data.</text>
</comment>
<dbReference type="SUPFAM" id="SSF81660">
    <property type="entry name" value="Metal cation-transporting ATPase, ATP-binding domain N"/>
    <property type="match status" value="1"/>
</dbReference>
<evidence type="ECO:0000256" key="14">
    <source>
        <dbReference type="ARBA" id="ARBA00023136"/>
    </source>
</evidence>
<keyword evidence="10" id="KW-1278">Translocase</keyword>
<dbReference type="Pfam" id="PF00122">
    <property type="entry name" value="E1-E2_ATPase"/>
    <property type="match status" value="1"/>
</dbReference>
<dbReference type="Gene3D" id="2.70.150.10">
    <property type="entry name" value="Calcium-transporting ATPase, cytoplasmic transduction domain A"/>
    <property type="match status" value="1"/>
</dbReference>
<dbReference type="SFLD" id="SFLDG00002">
    <property type="entry name" value="C1.7:_P-type_atpase_like"/>
    <property type="match status" value="1"/>
</dbReference>
<feature type="transmembrane region" description="Helical" evidence="17">
    <location>
        <begin position="272"/>
        <end position="298"/>
    </location>
</feature>
<dbReference type="PRINTS" id="PR00120">
    <property type="entry name" value="HATPASE"/>
</dbReference>
<dbReference type="PANTHER" id="PTHR43294">
    <property type="entry name" value="SODIUM/POTASSIUM-TRANSPORTING ATPASE SUBUNIT ALPHA"/>
    <property type="match status" value="1"/>
</dbReference>
<keyword evidence="7" id="KW-0547">Nucleotide-binding</keyword>
<evidence type="ECO:0000256" key="11">
    <source>
        <dbReference type="ARBA" id="ARBA00022989"/>
    </source>
</evidence>
<organism evidence="19 20">
    <name type="scientific">Hydrogenophaga borbori</name>
    <dbReference type="NCBI Taxonomy" id="2294117"/>
    <lineage>
        <taxon>Bacteria</taxon>
        <taxon>Pseudomonadati</taxon>
        <taxon>Pseudomonadota</taxon>
        <taxon>Betaproteobacteria</taxon>
        <taxon>Burkholderiales</taxon>
        <taxon>Comamonadaceae</taxon>
        <taxon>Hydrogenophaga</taxon>
    </lineage>
</organism>
<protein>
    <recommendedName>
        <fullName evidence="3">P-type Cu(+) transporter</fullName>
        <ecNumber evidence="3">7.2.2.8</ecNumber>
    </recommendedName>
</protein>
<feature type="region of interest" description="Disordered" evidence="16">
    <location>
        <begin position="166"/>
        <end position="194"/>
    </location>
</feature>
<keyword evidence="6" id="KW-0479">Metal-binding</keyword>
<dbReference type="SMART" id="SM00831">
    <property type="entry name" value="Cation_ATPase_N"/>
    <property type="match status" value="1"/>
</dbReference>
<evidence type="ECO:0000256" key="10">
    <source>
        <dbReference type="ARBA" id="ARBA00022967"/>
    </source>
</evidence>
<evidence type="ECO:0000313" key="19">
    <source>
        <dbReference type="EMBL" id="RFP82813.1"/>
    </source>
</evidence>